<organism evidence="1 2">
    <name type="scientific">Sinorhizobium psoraleae</name>
    <dbReference type="NCBI Taxonomy" id="520838"/>
    <lineage>
        <taxon>Bacteria</taxon>
        <taxon>Pseudomonadati</taxon>
        <taxon>Pseudomonadota</taxon>
        <taxon>Alphaproteobacteria</taxon>
        <taxon>Hyphomicrobiales</taxon>
        <taxon>Rhizobiaceae</taxon>
        <taxon>Sinorhizobium/Ensifer group</taxon>
        <taxon>Sinorhizobium</taxon>
    </lineage>
</organism>
<comment type="caution">
    <text evidence="1">The sequence shown here is derived from an EMBL/GenBank/DDBJ whole genome shotgun (WGS) entry which is preliminary data.</text>
</comment>
<name>A0ABT4KRG3_9HYPH</name>
<dbReference type="Proteomes" id="UP001079430">
    <property type="component" value="Unassembled WGS sequence"/>
</dbReference>
<dbReference type="RefSeq" id="WP_269285255.1">
    <property type="nucleotide sequence ID" value="NZ_JAPVOI010000005.1"/>
</dbReference>
<evidence type="ECO:0000313" key="1">
    <source>
        <dbReference type="EMBL" id="MCZ4093477.1"/>
    </source>
</evidence>
<proteinExistence type="predicted"/>
<protein>
    <submittedName>
        <fullName evidence="1">Uncharacterized protein</fullName>
    </submittedName>
</protein>
<gene>
    <name evidence="1" type="ORF">O3W52_26970</name>
</gene>
<reference evidence="1" key="1">
    <citation type="submission" date="2022-10" db="EMBL/GenBank/DDBJ databases">
        <title>Whole genome sequencing of three plant growth promoting bacteria isolated from Vachellia tortilis subsp. raddiana in Morocco.</title>
        <authorList>
            <person name="Hnini M."/>
            <person name="Zouagui R."/>
            <person name="Zouagui H."/>
            <person name="Chemao Elfihri M.-W."/>
            <person name="Ibrahimi A."/>
            <person name="Sbabou L."/>
            <person name="Aurag J."/>
        </authorList>
    </citation>
    <scope>NUCLEOTIDE SEQUENCE</scope>
    <source>
        <strain evidence="1">LMR678</strain>
    </source>
</reference>
<dbReference type="EMBL" id="JAPVOI010000005">
    <property type="protein sequence ID" value="MCZ4093477.1"/>
    <property type="molecule type" value="Genomic_DNA"/>
</dbReference>
<keyword evidence="2" id="KW-1185">Reference proteome</keyword>
<evidence type="ECO:0000313" key="2">
    <source>
        <dbReference type="Proteomes" id="UP001079430"/>
    </source>
</evidence>
<sequence>MTPIVEGIEGELSHVTFIHGIGNKPKAKELHDIWLRSLSAGTGGIDLGGEGVTSSMVYWADVLYAEPDPNVAAYESFEASTAKEIEADANTRTPLPSSIDEASFISGLALKLGGHLLCPKRHAGR</sequence>
<accession>A0ABT4KRG3</accession>